<keyword evidence="2" id="KW-1185">Reference proteome</keyword>
<protein>
    <submittedName>
        <fullName evidence="1">Fimbrillin-like</fullName>
    </submittedName>
</protein>
<evidence type="ECO:0000313" key="1">
    <source>
        <dbReference type="EMBL" id="SEF43742.1"/>
    </source>
</evidence>
<dbReference type="EMBL" id="FNVS01000001">
    <property type="protein sequence ID" value="SEF43742.1"/>
    <property type="molecule type" value="Genomic_DNA"/>
</dbReference>
<dbReference type="Proteomes" id="UP000236725">
    <property type="component" value="Unassembled WGS sequence"/>
</dbReference>
<proteinExistence type="predicted"/>
<accession>A0A8G2BTR9</accession>
<name>A0A8G2BTR9_9BACT</name>
<dbReference type="PROSITE" id="PS51257">
    <property type="entry name" value="PROKAR_LIPOPROTEIN"/>
    <property type="match status" value="1"/>
</dbReference>
<dbReference type="CDD" id="cd13120">
    <property type="entry name" value="BF2867_like_N"/>
    <property type="match status" value="1"/>
</dbReference>
<dbReference type="RefSeq" id="WP_103982152.1">
    <property type="nucleotide sequence ID" value="NZ_FNVS01000001.1"/>
</dbReference>
<comment type="caution">
    <text evidence="1">The sequence shown here is derived from an EMBL/GenBank/DDBJ whole genome shotgun (WGS) entry which is preliminary data.</text>
</comment>
<dbReference type="AlphaFoldDB" id="A0A8G2BTR9"/>
<sequence>MKQSWICSALLAVTMCGCSSDDGMTGNGSDAEIKIGATVYGTITKAPVTTGDEFTVAITAFEATSEPTDWTVAPSWQNSVTLTAAETSAGDKVPLNTSKTYPTNGNVYMAAWHPNIASVSGVVTFKKTGTEDIMWGGIVNGSKMKPVGAFAFTHALTQLVFQVQASEAYMEDSPKAVKAIKVQGAQYAQSMNIKDGGITYATAAEVPVPGAPETPLALTTTLVKFGEPLMINTLDGVKVKITYGDDTISKEITIKNTKDQQPLKALAGNSHLISLVFQKSGEVTIEGTASVAPWKPGAEGSGTVE</sequence>
<organism evidence="1 2">
    <name type="scientific">Parabacteroides chinchillae</name>
    <dbReference type="NCBI Taxonomy" id="871327"/>
    <lineage>
        <taxon>Bacteria</taxon>
        <taxon>Pseudomonadati</taxon>
        <taxon>Bacteroidota</taxon>
        <taxon>Bacteroidia</taxon>
        <taxon>Bacteroidales</taxon>
        <taxon>Tannerellaceae</taxon>
        <taxon>Parabacteroides</taxon>
    </lineage>
</organism>
<reference evidence="1 2" key="1">
    <citation type="submission" date="2016-10" db="EMBL/GenBank/DDBJ databases">
        <authorList>
            <person name="Varghese N."/>
            <person name="Submissions S."/>
        </authorList>
    </citation>
    <scope>NUCLEOTIDE SEQUENCE [LARGE SCALE GENOMIC DNA]</scope>
    <source>
        <strain evidence="1 2">DSM 29073</strain>
    </source>
</reference>
<dbReference type="Pfam" id="PF13149">
    <property type="entry name" value="Mfa_like_1"/>
    <property type="match status" value="1"/>
</dbReference>
<gene>
    <name evidence="1" type="ORF">SAMN05444001_101190</name>
</gene>
<dbReference type="InterPro" id="IPR025049">
    <property type="entry name" value="Mfa-like_1"/>
</dbReference>
<evidence type="ECO:0000313" key="2">
    <source>
        <dbReference type="Proteomes" id="UP000236725"/>
    </source>
</evidence>